<feature type="transmembrane region" description="Helical" evidence="1">
    <location>
        <begin position="95"/>
        <end position="116"/>
    </location>
</feature>
<reference evidence="3 4" key="1">
    <citation type="submission" date="2012-08" db="EMBL/GenBank/DDBJ databases">
        <title>Whole genome shotgun sequence of Kineosphaera limosa NBRC 100340.</title>
        <authorList>
            <person name="Yoshida I."/>
            <person name="Isaki S."/>
            <person name="Hosoyama A."/>
            <person name="Tsuchikane K."/>
            <person name="Katsumata H."/>
            <person name="Ando Y."/>
            <person name="Ohji S."/>
            <person name="Hamada M."/>
            <person name="Tamura T."/>
            <person name="Yamazoe A."/>
            <person name="Yamazaki S."/>
            <person name="Fujita N."/>
        </authorList>
    </citation>
    <scope>NUCLEOTIDE SEQUENCE [LARGE SCALE GENOMIC DNA]</scope>
    <source>
        <strain evidence="3 4">NBRC 100340</strain>
    </source>
</reference>
<evidence type="ECO:0000256" key="1">
    <source>
        <dbReference type="SAM" id="Phobius"/>
    </source>
</evidence>
<feature type="transmembrane region" description="Helical" evidence="1">
    <location>
        <begin position="30"/>
        <end position="53"/>
    </location>
</feature>
<organism evidence="3 4">
    <name type="scientific">Kineosphaera limosa NBRC 100340</name>
    <dbReference type="NCBI Taxonomy" id="1184609"/>
    <lineage>
        <taxon>Bacteria</taxon>
        <taxon>Bacillati</taxon>
        <taxon>Actinomycetota</taxon>
        <taxon>Actinomycetes</taxon>
        <taxon>Micrococcales</taxon>
        <taxon>Dermatophilaceae</taxon>
        <taxon>Kineosphaera</taxon>
    </lineage>
</organism>
<name>K6X9B7_9MICO</name>
<comment type="caution">
    <text evidence="3">The sequence shown here is derived from an EMBL/GenBank/DDBJ whole genome shotgun (WGS) entry which is preliminary data.</text>
</comment>
<dbReference type="EMBL" id="BAHD01000019">
    <property type="protein sequence ID" value="GAB95404.1"/>
    <property type="molecule type" value="Genomic_DNA"/>
</dbReference>
<keyword evidence="4" id="KW-1185">Reference proteome</keyword>
<feature type="domain" description="DUF3566" evidence="2">
    <location>
        <begin position="12"/>
        <end position="132"/>
    </location>
</feature>
<keyword evidence="1" id="KW-0472">Membrane</keyword>
<dbReference type="InterPro" id="IPR021949">
    <property type="entry name" value="DUF3566_TM"/>
</dbReference>
<evidence type="ECO:0000313" key="3">
    <source>
        <dbReference type="EMBL" id="GAB95404.1"/>
    </source>
</evidence>
<dbReference type="RefSeq" id="WP_006591936.1">
    <property type="nucleotide sequence ID" value="NZ_BAHD01000019.1"/>
</dbReference>
<keyword evidence="1" id="KW-0812">Transmembrane</keyword>
<sequence>MSPTAAPGDGEPRKARLTVSRIDPFSVMKISFLLSVALGIAMVVVVAALWLMLNSMGVFATINDTFNELQSATAPDDRFSVIDILGFGRVLSLSIVFAVVDVILMTAIATITAFIYNICAALVGGMQVTLTDD</sequence>
<evidence type="ECO:0000313" key="4">
    <source>
        <dbReference type="Proteomes" id="UP000008366"/>
    </source>
</evidence>
<gene>
    <name evidence="3" type="ORF">KILIM_019_00580</name>
</gene>
<dbReference type="eggNOG" id="COG3266">
    <property type="taxonomic scope" value="Bacteria"/>
</dbReference>
<keyword evidence="1" id="KW-1133">Transmembrane helix</keyword>
<dbReference type="Proteomes" id="UP000008366">
    <property type="component" value="Unassembled WGS sequence"/>
</dbReference>
<evidence type="ECO:0000259" key="2">
    <source>
        <dbReference type="Pfam" id="PF12089"/>
    </source>
</evidence>
<dbReference type="STRING" id="1184609.KILIM_019_00580"/>
<accession>K6X9B7</accession>
<protein>
    <recommendedName>
        <fullName evidence="2">DUF3566 domain-containing protein</fullName>
    </recommendedName>
</protein>
<dbReference type="AlphaFoldDB" id="K6X9B7"/>
<dbReference type="Pfam" id="PF12089">
    <property type="entry name" value="DUF3566"/>
    <property type="match status" value="1"/>
</dbReference>
<proteinExistence type="predicted"/>